<accession>A0AAV3R964</accession>
<comment type="caution">
    <text evidence="8">The sequence shown here is derived from an EMBL/GenBank/DDBJ whole genome shotgun (WGS) entry which is preliminary data.</text>
</comment>
<reference evidence="8 9" key="1">
    <citation type="submission" date="2024-01" db="EMBL/GenBank/DDBJ databases">
        <title>The complete chloroplast genome sequence of Lithospermum erythrorhizon: insights into the phylogenetic relationship among Boraginaceae species and the maternal lineages of purple gromwells.</title>
        <authorList>
            <person name="Okada T."/>
            <person name="Watanabe K."/>
        </authorList>
    </citation>
    <scope>NUCLEOTIDE SEQUENCE [LARGE SCALE GENOMIC DNA]</scope>
</reference>
<comment type="similarity">
    <text evidence="6">Belongs to the major facilitator superfamily. Phosphate:H(+) symporter (TC 2.A.1.9) family.</text>
</comment>
<evidence type="ECO:0000256" key="4">
    <source>
        <dbReference type="ARBA" id="ARBA00022989"/>
    </source>
</evidence>
<dbReference type="Pfam" id="PF00854">
    <property type="entry name" value="PTR2"/>
    <property type="match status" value="1"/>
</dbReference>
<evidence type="ECO:0000313" key="9">
    <source>
        <dbReference type="Proteomes" id="UP001454036"/>
    </source>
</evidence>
<comment type="similarity">
    <text evidence="2">Belongs to the major facilitator superfamily. Proton-dependent oligopeptide transporter (POT/PTR) (TC 2.A.17) family.</text>
</comment>
<evidence type="ECO:0000313" key="8">
    <source>
        <dbReference type="EMBL" id="GAA0171527.1"/>
    </source>
</evidence>
<evidence type="ECO:0000256" key="6">
    <source>
        <dbReference type="ARBA" id="ARBA00044504"/>
    </source>
</evidence>
<dbReference type="InterPro" id="IPR000109">
    <property type="entry name" value="POT_fam"/>
</dbReference>
<evidence type="ECO:0000256" key="3">
    <source>
        <dbReference type="ARBA" id="ARBA00022692"/>
    </source>
</evidence>
<keyword evidence="3 7" id="KW-0812">Transmembrane</keyword>
<proteinExistence type="inferred from homology"/>
<feature type="transmembrane region" description="Helical" evidence="7">
    <location>
        <begin position="115"/>
        <end position="136"/>
    </location>
</feature>
<dbReference type="Gene3D" id="1.20.1250.20">
    <property type="entry name" value="MFS general substrate transporter like domains"/>
    <property type="match status" value="1"/>
</dbReference>
<dbReference type="GO" id="GO:0022857">
    <property type="term" value="F:transmembrane transporter activity"/>
    <property type="evidence" value="ECO:0007669"/>
    <property type="project" value="InterPro"/>
</dbReference>
<gene>
    <name evidence="8" type="ORF">LIER_25534</name>
</gene>
<keyword evidence="5 7" id="KW-0472">Membrane</keyword>
<name>A0AAV3R964_LITER</name>
<evidence type="ECO:0000256" key="2">
    <source>
        <dbReference type="ARBA" id="ARBA00005982"/>
    </source>
</evidence>
<keyword evidence="4 7" id="KW-1133">Transmembrane helix</keyword>
<sequence length="199" mass="22293">MTRVLVATIKKRRSKLLDRSCNIQQVEEVKCVIKLIPIWVACIIYFIAQVQMGTSSIAQALQTDRRVSQNSDFKIPAATYSVFSLLALTIWIPIYDQIIIPKARKITKTEDGISMLQRLGVGFFLAIITMIISGLVENKRRAIAISQPTLGFAKSGGKISAMSCYWLVPQYAIVGISEGFSIIGQLEFYNKQLPENMRT</sequence>
<dbReference type="AlphaFoldDB" id="A0AAV3R964"/>
<keyword evidence="9" id="KW-1185">Reference proteome</keyword>
<dbReference type="EMBL" id="BAABME010007708">
    <property type="protein sequence ID" value="GAA0171527.1"/>
    <property type="molecule type" value="Genomic_DNA"/>
</dbReference>
<dbReference type="GO" id="GO:0016020">
    <property type="term" value="C:membrane"/>
    <property type="evidence" value="ECO:0007669"/>
    <property type="project" value="UniProtKB-SubCell"/>
</dbReference>
<protein>
    <submittedName>
        <fullName evidence="8">Transporter</fullName>
    </submittedName>
</protein>
<evidence type="ECO:0000256" key="5">
    <source>
        <dbReference type="ARBA" id="ARBA00023136"/>
    </source>
</evidence>
<feature type="transmembrane region" description="Helical" evidence="7">
    <location>
        <begin position="73"/>
        <end position="95"/>
    </location>
</feature>
<organism evidence="8 9">
    <name type="scientific">Lithospermum erythrorhizon</name>
    <name type="common">Purple gromwell</name>
    <name type="synonym">Lithospermum officinale var. erythrorhizon</name>
    <dbReference type="NCBI Taxonomy" id="34254"/>
    <lineage>
        <taxon>Eukaryota</taxon>
        <taxon>Viridiplantae</taxon>
        <taxon>Streptophyta</taxon>
        <taxon>Embryophyta</taxon>
        <taxon>Tracheophyta</taxon>
        <taxon>Spermatophyta</taxon>
        <taxon>Magnoliopsida</taxon>
        <taxon>eudicotyledons</taxon>
        <taxon>Gunneridae</taxon>
        <taxon>Pentapetalae</taxon>
        <taxon>asterids</taxon>
        <taxon>lamiids</taxon>
        <taxon>Boraginales</taxon>
        <taxon>Boraginaceae</taxon>
        <taxon>Boraginoideae</taxon>
        <taxon>Lithospermeae</taxon>
        <taxon>Lithospermum</taxon>
    </lineage>
</organism>
<comment type="subcellular location">
    <subcellularLocation>
        <location evidence="1">Membrane</location>
        <topology evidence="1">Multi-pass membrane protein</topology>
    </subcellularLocation>
</comment>
<dbReference type="InterPro" id="IPR036259">
    <property type="entry name" value="MFS_trans_sf"/>
</dbReference>
<dbReference type="PANTHER" id="PTHR11654">
    <property type="entry name" value="OLIGOPEPTIDE TRANSPORTER-RELATED"/>
    <property type="match status" value="1"/>
</dbReference>
<evidence type="ECO:0000256" key="7">
    <source>
        <dbReference type="SAM" id="Phobius"/>
    </source>
</evidence>
<dbReference type="Proteomes" id="UP001454036">
    <property type="component" value="Unassembled WGS sequence"/>
</dbReference>
<feature type="transmembrane region" description="Helical" evidence="7">
    <location>
        <begin position="36"/>
        <end position="61"/>
    </location>
</feature>
<evidence type="ECO:0000256" key="1">
    <source>
        <dbReference type="ARBA" id="ARBA00004141"/>
    </source>
</evidence>